<gene>
    <name evidence="2" type="ORF">H9646_16520</name>
</gene>
<dbReference type="EMBL" id="JACSQK010000009">
    <property type="protein sequence ID" value="MBD7962076.1"/>
    <property type="molecule type" value="Genomic_DNA"/>
</dbReference>
<evidence type="ECO:0000313" key="2">
    <source>
        <dbReference type="EMBL" id="MBD7962076.1"/>
    </source>
</evidence>
<evidence type="ECO:0000313" key="3">
    <source>
        <dbReference type="Proteomes" id="UP000634919"/>
    </source>
</evidence>
<reference evidence="2 3" key="1">
    <citation type="submission" date="2020-08" db="EMBL/GenBank/DDBJ databases">
        <title>A Genomic Blueprint of the Chicken Gut Microbiome.</title>
        <authorList>
            <person name="Gilroy R."/>
            <person name="Ravi A."/>
            <person name="Getino M."/>
            <person name="Pursley I."/>
            <person name="Horton D.L."/>
            <person name="Alikhan N.-F."/>
            <person name="Baker D."/>
            <person name="Gharbi K."/>
            <person name="Hall N."/>
            <person name="Watson M."/>
            <person name="Adriaenssens E.M."/>
            <person name="Foster-Nyarko E."/>
            <person name="Jarju S."/>
            <person name="Secka A."/>
            <person name="Antonio M."/>
            <person name="Oren A."/>
            <person name="Chaudhuri R."/>
            <person name="La Ragione R.M."/>
            <person name="Hildebrand F."/>
            <person name="Pallen M.J."/>
        </authorList>
    </citation>
    <scope>NUCLEOTIDE SEQUENCE [LARGE SCALE GENOMIC DNA]</scope>
    <source>
        <strain evidence="2 3">Sa2CVA6</strain>
    </source>
</reference>
<organism evidence="2 3">
    <name type="scientific">Comamonas avium</name>
    <dbReference type="NCBI Taxonomy" id="2762231"/>
    <lineage>
        <taxon>Bacteria</taxon>
        <taxon>Pseudomonadati</taxon>
        <taxon>Pseudomonadota</taxon>
        <taxon>Betaproteobacteria</taxon>
        <taxon>Burkholderiales</taxon>
        <taxon>Comamonadaceae</taxon>
        <taxon>Comamonas</taxon>
    </lineage>
</organism>
<keyword evidence="3" id="KW-1185">Reference proteome</keyword>
<dbReference type="RefSeq" id="WP_191724492.1">
    <property type="nucleotide sequence ID" value="NZ_JACSQK010000009.1"/>
</dbReference>
<proteinExistence type="predicted"/>
<dbReference type="Proteomes" id="UP000634919">
    <property type="component" value="Unassembled WGS sequence"/>
</dbReference>
<feature type="chain" id="PRO_5047091920" evidence="1">
    <location>
        <begin position="24"/>
        <end position="133"/>
    </location>
</feature>
<sequence>MRIQITRWILAAGLSLMAPASWSAPGEDTIQLKNPVEHLQLPIGGPGVSKGLDQEGDGIPTSLKAKIVRYEAKTFSDQKDGIYTDGDVNRMVETQANRKTCIQDVGSNVAPPSGVGGRDQIVVLRGDLVNICR</sequence>
<accession>A0ABR8SF13</accession>
<comment type="caution">
    <text evidence="2">The sequence shown here is derived from an EMBL/GenBank/DDBJ whole genome shotgun (WGS) entry which is preliminary data.</text>
</comment>
<keyword evidence="1" id="KW-0732">Signal</keyword>
<evidence type="ECO:0000256" key="1">
    <source>
        <dbReference type="SAM" id="SignalP"/>
    </source>
</evidence>
<protein>
    <submittedName>
        <fullName evidence="2">Uncharacterized protein</fullName>
    </submittedName>
</protein>
<name>A0ABR8SF13_9BURK</name>
<feature type="signal peptide" evidence="1">
    <location>
        <begin position="1"/>
        <end position="23"/>
    </location>
</feature>